<evidence type="ECO:0000313" key="5">
    <source>
        <dbReference type="EMBL" id="TMR26925.1"/>
    </source>
</evidence>
<protein>
    <submittedName>
        <fullName evidence="5">AsnC family transcriptional regulator</fullName>
    </submittedName>
</protein>
<dbReference type="InterPro" id="IPR036390">
    <property type="entry name" value="WH_DNA-bd_sf"/>
</dbReference>
<dbReference type="PANTHER" id="PTHR30154:SF34">
    <property type="entry name" value="TRANSCRIPTIONAL REGULATOR AZLB"/>
    <property type="match status" value="1"/>
</dbReference>
<dbReference type="Gene3D" id="1.10.10.10">
    <property type="entry name" value="Winged helix-like DNA-binding domain superfamily/Winged helix DNA-binding domain"/>
    <property type="match status" value="2"/>
</dbReference>
<reference evidence="5 6" key="1">
    <citation type="submission" date="2019-05" db="EMBL/GenBank/DDBJ databases">
        <title>Draft genome sequence of Nonomuraea zeae DSM 100528.</title>
        <authorList>
            <person name="Saricaoglu S."/>
            <person name="Isik K."/>
        </authorList>
    </citation>
    <scope>NUCLEOTIDE SEQUENCE [LARGE SCALE GENOMIC DNA]</scope>
    <source>
        <strain evidence="5 6">DSM 100528</strain>
    </source>
</reference>
<dbReference type="GO" id="GO:0043565">
    <property type="term" value="F:sequence-specific DNA binding"/>
    <property type="evidence" value="ECO:0007669"/>
    <property type="project" value="InterPro"/>
</dbReference>
<dbReference type="PANTHER" id="PTHR30154">
    <property type="entry name" value="LEUCINE-RESPONSIVE REGULATORY PROTEIN"/>
    <property type="match status" value="1"/>
</dbReference>
<dbReference type="EMBL" id="VCKX01000182">
    <property type="protein sequence ID" value="TMR26925.1"/>
    <property type="molecule type" value="Genomic_DNA"/>
</dbReference>
<dbReference type="PRINTS" id="PR00033">
    <property type="entry name" value="HTHASNC"/>
</dbReference>
<dbReference type="AlphaFoldDB" id="A0A5S4G1L6"/>
<keyword evidence="2" id="KW-0238">DNA-binding</keyword>
<comment type="caution">
    <text evidence="5">The sequence shown here is derived from an EMBL/GenBank/DDBJ whole genome shotgun (WGS) entry which is preliminary data.</text>
</comment>
<sequence>MVEIIELDDVDRGLLHALQVDGRASFSRIGEVLGVSDQRVARRYRRLRSTGMVRVVGVVDGRRLGYESWSIRLRCTPDAAVSIAEALGRRSDTFWVHLLSGGTEISCGTLQRTAKERESLLLGKLARTNRVLAVSAHRTLHTFVGGRVGWTGLAVLSPEQQAHLAAGRAHVQADEGERLELSPGDEAMLEALSRDGRTGYADLAAVTGWSESTVRRRMDQLCAAGALFFDMDVLPTLLDYRTEAQLWMSVPPAELGATGRALVQHPEVAFAGVTTGPSNLTASIVCRDDTAFYRYLTDSLGALPAIRHIETAPIIRTIKRAGAMLFG</sequence>
<evidence type="ECO:0000256" key="3">
    <source>
        <dbReference type="ARBA" id="ARBA00023163"/>
    </source>
</evidence>
<evidence type="ECO:0000256" key="1">
    <source>
        <dbReference type="ARBA" id="ARBA00023015"/>
    </source>
</evidence>
<evidence type="ECO:0000313" key="6">
    <source>
        <dbReference type="Proteomes" id="UP000306628"/>
    </source>
</evidence>
<dbReference type="GO" id="GO:0043200">
    <property type="term" value="P:response to amino acid"/>
    <property type="evidence" value="ECO:0007669"/>
    <property type="project" value="TreeGrafter"/>
</dbReference>
<dbReference type="InterPro" id="IPR011008">
    <property type="entry name" value="Dimeric_a/b-barrel"/>
</dbReference>
<evidence type="ECO:0000256" key="2">
    <source>
        <dbReference type="ARBA" id="ARBA00023125"/>
    </source>
</evidence>
<dbReference type="InterPro" id="IPR000485">
    <property type="entry name" value="AsnC-type_HTH_dom"/>
</dbReference>
<accession>A0A5S4G1L6</accession>
<proteinExistence type="predicted"/>
<evidence type="ECO:0000259" key="4">
    <source>
        <dbReference type="PROSITE" id="PS50956"/>
    </source>
</evidence>
<dbReference type="SUPFAM" id="SSF46785">
    <property type="entry name" value="Winged helix' DNA-binding domain"/>
    <property type="match status" value="2"/>
</dbReference>
<keyword evidence="3" id="KW-0804">Transcription</keyword>
<keyword evidence="6" id="KW-1185">Reference proteome</keyword>
<dbReference type="RefSeq" id="WP_138695200.1">
    <property type="nucleotide sequence ID" value="NZ_VCKX01000182.1"/>
</dbReference>
<feature type="domain" description="HTH asnC-type" evidence="4">
    <location>
        <begin position="7"/>
        <end position="67"/>
    </location>
</feature>
<dbReference type="Proteomes" id="UP000306628">
    <property type="component" value="Unassembled WGS sequence"/>
</dbReference>
<dbReference type="InterPro" id="IPR036388">
    <property type="entry name" value="WH-like_DNA-bd_sf"/>
</dbReference>
<keyword evidence="1" id="KW-0805">Transcription regulation</keyword>
<dbReference type="Pfam" id="PF01037">
    <property type="entry name" value="AsnC_trans_reg"/>
    <property type="match status" value="1"/>
</dbReference>
<dbReference type="GO" id="GO:0005829">
    <property type="term" value="C:cytosol"/>
    <property type="evidence" value="ECO:0007669"/>
    <property type="project" value="TreeGrafter"/>
</dbReference>
<dbReference type="InterPro" id="IPR019887">
    <property type="entry name" value="Tscrpt_reg_AsnC/Lrp_C"/>
</dbReference>
<dbReference type="InterPro" id="IPR019888">
    <property type="entry name" value="Tscrpt_reg_AsnC-like"/>
</dbReference>
<dbReference type="PROSITE" id="PS50956">
    <property type="entry name" value="HTH_ASNC_2"/>
    <property type="match status" value="1"/>
</dbReference>
<dbReference type="Gene3D" id="3.30.70.920">
    <property type="match status" value="1"/>
</dbReference>
<organism evidence="5 6">
    <name type="scientific">Nonomuraea zeae</name>
    <dbReference type="NCBI Taxonomy" id="1642303"/>
    <lineage>
        <taxon>Bacteria</taxon>
        <taxon>Bacillati</taxon>
        <taxon>Actinomycetota</taxon>
        <taxon>Actinomycetes</taxon>
        <taxon>Streptosporangiales</taxon>
        <taxon>Streptosporangiaceae</taxon>
        <taxon>Nonomuraea</taxon>
    </lineage>
</organism>
<dbReference type="SUPFAM" id="SSF54909">
    <property type="entry name" value="Dimeric alpha+beta barrel"/>
    <property type="match status" value="1"/>
</dbReference>
<dbReference type="Pfam" id="PF13404">
    <property type="entry name" value="HTH_AsnC-type"/>
    <property type="match status" value="2"/>
</dbReference>
<gene>
    <name evidence="5" type="ORF">ETD85_40855</name>
</gene>
<dbReference type="SMART" id="SM00344">
    <property type="entry name" value="HTH_ASNC"/>
    <property type="match status" value="2"/>
</dbReference>
<name>A0A5S4G1L6_9ACTN</name>
<dbReference type="OrthoDB" id="3453230at2"/>